<keyword evidence="3" id="KW-0560">Oxidoreductase</keyword>
<dbReference type="GO" id="GO:0016491">
    <property type="term" value="F:oxidoreductase activity"/>
    <property type="evidence" value="ECO:0007669"/>
    <property type="project" value="UniProtKB-KW"/>
</dbReference>
<protein>
    <recommendedName>
        <fullName evidence="1">Thioredoxin reductase</fullName>
    </recommendedName>
</protein>
<evidence type="ECO:0000313" key="5">
    <source>
        <dbReference type="EMBL" id="MBB3893162.1"/>
    </source>
</evidence>
<dbReference type="SUPFAM" id="SSF51905">
    <property type="entry name" value="FAD/NAD(P)-binding domain"/>
    <property type="match status" value="1"/>
</dbReference>
<reference evidence="5 6" key="1">
    <citation type="submission" date="2020-08" db="EMBL/GenBank/DDBJ databases">
        <title>Genomic Encyclopedia of Type Strains, Phase IV (KMG-IV): sequencing the most valuable type-strain genomes for metagenomic binning, comparative biology and taxonomic classification.</title>
        <authorList>
            <person name="Goeker M."/>
        </authorList>
    </citation>
    <scope>NUCLEOTIDE SEQUENCE [LARGE SCALE GENOMIC DNA]</scope>
    <source>
        <strain evidence="5 6">DSM 21793</strain>
    </source>
</reference>
<dbReference type="Gene3D" id="3.50.50.60">
    <property type="entry name" value="FAD/NAD(P)-binding domain"/>
    <property type="match status" value="2"/>
</dbReference>
<keyword evidence="6" id="KW-1185">Reference proteome</keyword>
<dbReference type="PRINTS" id="PR00368">
    <property type="entry name" value="FADPNR"/>
</dbReference>
<dbReference type="RefSeq" id="WP_183776404.1">
    <property type="nucleotide sequence ID" value="NZ_JACIDK010000007.1"/>
</dbReference>
<gene>
    <name evidence="5" type="ORF">GGQ61_003900</name>
</gene>
<keyword evidence="2" id="KW-0285">Flavoprotein</keyword>
<dbReference type="InterPro" id="IPR036188">
    <property type="entry name" value="FAD/NAD-bd_sf"/>
</dbReference>
<comment type="caution">
    <text evidence="5">The sequence shown here is derived from an EMBL/GenBank/DDBJ whole genome shotgun (WGS) entry which is preliminary data.</text>
</comment>
<evidence type="ECO:0000256" key="2">
    <source>
        <dbReference type="ARBA" id="ARBA00022630"/>
    </source>
</evidence>
<evidence type="ECO:0000256" key="1">
    <source>
        <dbReference type="ARBA" id="ARBA00018719"/>
    </source>
</evidence>
<evidence type="ECO:0000313" key="6">
    <source>
        <dbReference type="Proteomes" id="UP000530564"/>
    </source>
</evidence>
<feature type="domain" description="FAD/NAD(P)-binding" evidence="4">
    <location>
        <begin position="180"/>
        <end position="283"/>
    </location>
</feature>
<evidence type="ECO:0000256" key="3">
    <source>
        <dbReference type="ARBA" id="ARBA00023002"/>
    </source>
</evidence>
<dbReference type="Proteomes" id="UP000530564">
    <property type="component" value="Unassembled WGS sequence"/>
</dbReference>
<feature type="domain" description="FAD/NAD(P)-binding" evidence="4">
    <location>
        <begin position="2"/>
        <end position="148"/>
    </location>
</feature>
<dbReference type="EMBL" id="JACIDK010000007">
    <property type="protein sequence ID" value="MBB3893162.1"/>
    <property type="molecule type" value="Genomic_DNA"/>
</dbReference>
<dbReference type="PANTHER" id="PTHR48105">
    <property type="entry name" value="THIOREDOXIN REDUCTASE 1-RELATED-RELATED"/>
    <property type="match status" value="1"/>
</dbReference>
<accession>A0A840A728</accession>
<dbReference type="InterPro" id="IPR050097">
    <property type="entry name" value="Ferredoxin-NADP_redctase_2"/>
</dbReference>
<evidence type="ECO:0000259" key="4">
    <source>
        <dbReference type="Pfam" id="PF07992"/>
    </source>
</evidence>
<dbReference type="AlphaFoldDB" id="A0A840A728"/>
<sequence length="297" mass="30354">MYDAIVVGASFAGLSAAMQLARARRKLLVIDAGAPRNRFADAAHGFLGQDGVAPASIMRTGLTQLSAYPSVEFADGLATRAGGEIDGFGVELDDGTELAGRRLILATGVRDALPDLPGLAERWGRSVLHCPYCHGYEMNRGPIGVLGGDPAHALKAGLIAEWGPTTLFLQGGAAPDGQTAAKLAARGVAIEATPIVELVGEAPRLSAARLADGRQVALAGLFVAPRTSPASPLAEQLGCAFEDGMTGPYVRVDDRQQTSVAGVYAAGDLAMQMHNGTLASAAGAMAGFGAHLSLVGL</sequence>
<dbReference type="InterPro" id="IPR023753">
    <property type="entry name" value="FAD/NAD-binding_dom"/>
</dbReference>
<organism evidence="5 6">
    <name type="scientific">Phenylobacterium haematophilum</name>
    <dbReference type="NCBI Taxonomy" id="98513"/>
    <lineage>
        <taxon>Bacteria</taxon>
        <taxon>Pseudomonadati</taxon>
        <taxon>Pseudomonadota</taxon>
        <taxon>Alphaproteobacteria</taxon>
        <taxon>Caulobacterales</taxon>
        <taxon>Caulobacteraceae</taxon>
        <taxon>Phenylobacterium</taxon>
    </lineage>
</organism>
<name>A0A840A728_9CAUL</name>
<dbReference type="Pfam" id="PF07992">
    <property type="entry name" value="Pyr_redox_2"/>
    <property type="match status" value="2"/>
</dbReference>
<dbReference type="PRINTS" id="PR00469">
    <property type="entry name" value="PNDRDTASEII"/>
</dbReference>
<proteinExistence type="predicted"/>